<evidence type="ECO:0000256" key="7">
    <source>
        <dbReference type="ARBA" id="ARBA00022801"/>
    </source>
</evidence>
<dbReference type="Pfam" id="PF17921">
    <property type="entry name" value="Integrase_H2C2"/>
    <property type="match status" value="1"/>
</dbReference>
<dbReference type="Proteomes" id="UP001566132">
    <property type="component" value="Unassembled WGS sequence"/>
</dbReference>
<dbReference type="AlphaFoldDB" id="A0ABD1FGF2"/>
<feature type="domain" description="Integrase catalytic" evidence="15">
    <location>
        <begin position="716"/>
        <end position="886"/>
    </location>
</feature>
<dbReference type="InterPro" id="IPR036397">
    <property type="entry name" value="RNaseH_sf"/>
</dbReference>
<dbReference type="PANTHER" id="PTHR37984">
    <property type="entry name" value="PROTEIN CBG26694"/>
    <property type="match status" value="1"/>
</dbReference>
<sequence>MPTSMFLAATPTTAAGKLKLSFRIRAVENDSPKQNRLVVLDRAGMLKFLIDTGADVSVIPNSKSGRYVRPATSFKLYAANGSAIDTFGEKILTLDLGLRRPMPWNFIVADVTQPILGADFLCHHGILVDLRRKRLIDGFTLIAIQAAVDVLKTPNISTVGNNRNYQDLLKEYLDITRPNLKKGAIHDIQHHIITKGRPIAERARRLNPEKLKIAKAEFEFMLQNGICQASSSPWASPLHLVSKKGGTWRPCGDYRRLNKITTPDRYPIAHLQDFANRLRGCNIFSTLDLTRAYHQIPIAPEDRPKTAVITPFGLFQFNVMTFGLCNAAQSFQRFMDTVLRGLNFCYCYIDDIIVASSGPEQHMQHLRQIFQRLRKYGLSINIAKCNFGKEKVEYLGYTITPEGSKPLEERIDIIKNYPKPQNVSELLGAKKKDKRPIIWTTEAEQAFEKCKLQLANAALLAYPSEDTVLALYTDASDTAVGALLEQYTNEKWEPLGFYSAKLSMAQCRYSTYDRELLAVYQGLKFFRYMAEGRKLIIKTDHKPLTYAFDQRSDKASPRQLRQLDFIGQFTTCIIYIPGTDNNVADALSRLNIVNTPISISTEELATSQLADEELKNLLNENSSLQLQKLRVDNTDAVVFCDTSTGEIRPYVPKGLRRKVFDMAHGLSHPSGRATRKIIQSRFVWPKMNRDVTHWARTCLACQRSKISRYNKNVPHHITIPGARFAHVHMDIVGPLPKSKGFSYCLTLIDRFSRWPEAMPIQDTSAETVCDAFFAAWVARFGSPITITTDRGPQFEAELFFSLTKLIGCSKLRTTAYHPASNGIIERWHRSFKAAIKCHGTNDWVSVLPMVLLGLRTSFKEDIKSTAAEMLYGTSLRIPGEYFISEEMHPNPQIFVEKLREYMRTVRSAPTAHHVKKKAFVHKTLYTCTHVFVRVGSIKPPLEAPYEGPYEVLERVSDRVFKVQINGKAVTISTERLKPAFIETEVSQPTENGDSVSEEPIFQTTGRTLKTYPGPAEKKRKTVSFATLISHETKLLRGE</sequence>
<dbReference type="InterPro" id="IPR041588">
    <property type="entry name" value="Integrase_H2C2"/>
</dbReference>
<dbReference type="GO" id="GO:0003723">
    <property type="term" value="F:RNA binding"/>
    <property type="evidence" value="ECO:0007669"/>
    <property type="project" value="UniProtKB-KW"/>
</dbReference>
<dbReference type="GO" id="GO:0015074">
    <property type="term" value="P:DNA integration"/>
    <property type="evidence" value="ECO:0007669"/>
    <property type="project" value="UniProtKB-KW"/>
</dbReference>
<keyword evidence="10" id="KW-0229">DNA integration</keyword>
<dbReference type="Pfam" id="PF00078">
    <property type="entry name" value="RVT_1"/>
    <property type="match status" value="1"/>
</dbReference>
<dbReference type="PROSITE" id="PS50175">
    <property type="entry name" value="ASP_PROT_RETROV"/>
    <property type="match status" value="1"/>
</dbReference>
<feature type="domain" description="Reverse transcriptase" evidence="14">
    <location>
        <begin position="222"/>
        <end position="399"/>
    </location>
</feature>
<keyword evidence="11" id="KW-0695">RNA-directed DNA polymerase</keyword>
<evidence type="ECO:0000256" key="4">
    <source>
        <dbReference type="ARBA" id="ARBA00022695"/>
    </source>
</evidence>
<dbReference type="InterPro" id="IPR050951">
    <property type="entry name" value="Retrovirus_Pol_polyprotein"/>
</dbReference>
<keyword evidence="7" id="KW-0378">Hydrolase</keyword>
<evidence type="ECO:0000256" key="6">
    <source>
        <dbReference type="ARBA" id="ARBA00022759"/>
    </source>
</evidence>
<keyword evidence="2" id="KW-0645">Protease</keyword>
<dbReference type="InterPro" id="IPR001995">
    <property type="entry name" value="Peptidase_A2_cat"/>
</dbReference>
<keyword evidence="3" id="KW-0808">Transferase</keyword>
<evidence type="ECO:0000313" key="17">
    <source>
        <dbReference type="Proteomes" id="UP001566132"/>
    </source>
</evidence>
<dbReference type="GO" id="GO:0042575">
    <property type="term" value="C:DNA polymerase complex"/>
    <property type="evidence" value="ECO:0007669"/>
    <property type="project" value="UniProtKB-ARBA"/>
</dbReference>
<dbReference type="SUPFAM" id="SSF53098">
    <property type="entry name" value="Ribonuclease H-like"/>
    <property type="match status" value="1"/>
</dbReference>
<protein>
    <recommendedName>
        <fullName evidence="1">RNA-directed DNA polymerase</fullName>
        <ecNumber evidence="1">2.7.7.49</ecNumber>
    </recommendedName>
</protein>
<accession>A0ABD1FGF2</accession>
<keyword evidence="8" id="KW-0460">Magnesium</keyword>
<proteinExistence type="predicted"/>
<evidence type="ECO:0000256" key="12">
    <source>
        <dbReference type="ARBA" id="ARBA00023268"/>
    </source>
</evidence>
<dbReference type="PROSITE" id="PS50878">
    <property type="entry name" value="RT_POL"/>
    <property type="match status" value="1"/>
</dbReference>
<keyword evidence="5" id="KW-0540">Nuclease</keyword>
<dbReference type="EMBL" id="JBDJPC010000001">
    <property type="protein sequence ID" value="KAL1518322.1"/>
    <property type="molecule type" value="Genomic_DNA"/>
</dbReference>
<dbReference type="PANTHER" id="PTHR37984:SF5">
    <property type="entry name" value="PROTEIN NYNRIN-LIKE"/>
    <property type="match status" value="1"/>
</dbReference>
<dbReference type="CDD" id="cd06094">
    <property type="entry name" value="RP_Saci_like"/>
    <property type="match status" value="1"/>
</dbReference>
<keyword evidence="17" id="KW-1185">Reference proteome</keyword>
<evidence type="ECO:0000256" key="8">
    <source>
        <dbReference type="ARBA" id="ARBA00022842"/>
    </source>
</evidence>
<dbReference type="SUPFAM" id="SSF56672">
    <property type="entry name" value="DNA/RNA polymerases"/>
    <property type="match status" value="1"/>
</dbReference>
<name>A0ABD1FGF2_HYPHA</name>
<dbReference type="Gene3D" id="2.40.70.10">
    <property type="entry name" value="Acid Proteases"/>
    <property type="match status" value="1"/>
</dbReference>
<dbReference type="InterPro" id="IPR041577">
    <property type="entry name" value="RT_RNaseH_2"/>
</dbReference>
<dbReference type="InterPro" id="IPR043502">
    <property type="entry name" value="DNA/RNA_pol_sf"/>
</dbReference>
<keyword evidence="9" id="KW-0694">RNA-binding</keyword>
<dbReference type="InterPro" id="IPR021109">
    <property type="entry name" value="Peptidase_aspartic_dom_sf"/>
</dbReference>
<dbReference type="InterPro" id="IPR000477">
    <property type="entry name" value="RT_dom"/>
</dbReference>
<evidence type="ECO:0000256" key="10">
    <source>
        <dbReference type="ARBA" id="ARBA00022908"/>
    </source>
</evidence>
<dbReference type="FunFam" id="3.10.10.10:FF:000007">
    <property type="entry name" value="Retrovirus-related Pol polyprotein from transposon 17.6-like Protein"/>
    <property type="match status" value="1"/>
</dbReference>
<dbReference type="InterPro" id="IPR034132">
    <property type="entry name" value="RP_Saci-like"/>
</dbReference>
<dbReference type="EC" id="2.7.7.49" evidence="1"/>
<dbReference type="GO" id="GO:0006508">
    <property type="term" value="P:proteolysis"/>
    <property type="evidence" value="ECO:0007669"/>
    <property type="project" value="UniProtKB-KW"/>
</dbReference>
<evidence type="ECO:0000259" key="14">
    <source>
        <dbReference type="PROSITE" id="PS50878"/>
    </source>
</evidence>
<evidence type="ECO:0000259" key="13">
    <source>
        <dbReference type="PROSITE" id="PS50175"/>
    </source>
</evidence>
<evidence type="ECO:0000256" key="1">
    <source>
        <dbReference type="ARBA" id="ARBA00012493"/>
    </source>
</evidence>
<gene>
    <name evidence="16" type="ORF">ABEB36_001961</name>
</gene>
<evidence type="ECO:0000313" key="16">
    <source>
        <dbReference type="EMBL" id="KAL1518322.1"/>
    </source>
</evidence>
<keyword evidence="12" id="KW-0511">Multifunctional enzyme</keyword>
<dbReference type="Gene3D" id="3.30.420.10">
    <property type="entry name" value="Ribonuclease H-like superfamily/Ribonuclease H"/>
    <property type="match status" value="1"/>
</dbReference>
<reference evidence="16 17" key="1">
    <citation type="submission" date="2024-05" db="EMBL/GenBank/DDBJ databases">
        <title>Genetic variation in Jamaican populations of the coffee berry borer (Hypothenemus hampei).</title>
        <authorList>
            <person name="Errbii M."/>
            <person name="Myrie A."/>
        </authorList>
    </citation>
    <scope>NUCLEOTIDE SEQUENCE [LARGE SCALE GENOMIC DNA]</scope>
    <source>
        <strain evidence="16">JA-Hopewell-2020-01-JO</strain>
        <tissue evidence="16">Whole body</tissue>
    </source>
</reference>
<dbReference type="FunFam" id="2.40.70.10:FF:000130">
    <property type="entry name" value="Retrovirus-related Pol polyprotein from transposon opus-like Protein"/>
    <property type="match status" value="1"/>
</dbReference>
<comment type="caution">
    <text evidence="16">The sequence shown here is derived from an EMBL/GenBank/DDBJ whole genome shotgun (WGS) entry which is preliminary data.</text>
</comment>
<dbReference type="Gene3D" id="3.10.10.10">
    <property type="entry name" value="HIV Type 1 Reverse Transcriptase, subunit A, domain 1"/>
    <property type="match status" value="1"/>
</dbReference>
<dbReference type="CDD" id="cd09274">
    <property type="entry name" value="RNase_HI_RT_Ty3"/>
    <property type="match status" value="1"/>
</dbReference>
<dbReference type="CDD" id="cd01647">
    <property type="entry name" value="RT_LTR"/>
    <property type="match status" value="1"/>
</dbReference>
<evidence type="ECO:0000256" key="11">
    <source>
        <dbReference type="ARBA" id="ARBA00022918"/>
    </source>
</evidence>
<keyword evidence="4" id="KW-0548">Nucleotidyltransferase</keyword>
<dbReference type="Gene3D" id="3.30.70.270">
    <property type="match status" value="1"/>
</dbReference>
<evidence type="ECO:0000259" key="15">
    <source>
        <dbReference type="PROSITE" id="PS50994"/>
    </source>
</evidence>
<dbReference type="SUPFAM" id="SSF50630">
    <property type="entry name" value="Acid proteases"/>
    <property type="match status" value="1"/>
</dbReference>
<evidence type="ECO:0000256" key="3">
    <source>
        <dbReference type="ARBA" id="ARBA00022679"/>
    </source>
</evidence>
<dbReference type="GO" id="GO:0008233">
    <property type="term" value="F:peptidase activity"/>
    <property type="evidence" value="ECO:0007669"/>
    <property type="project" value="UniProtKB-KW"/>
</dbReference>
<evidence type="ECO:0000256" key="2">
    <source>
        <dbReference type="ARBA" id="ARBA00022670"/>
    </source>
</evidence>
<dbReference type="Pfam" id="PF00665">
    <property type="entry name" value="rve"/>
    <property type="match status" value="1"/>
</dbReference>
<dbReference type="FunFam" id="1.10.340.70:FF:000006">
    <property type="entry name" value="Retrovirus-related Pol polyprotein from transposon 297-like Protein"/>
    <property type="match status" value="1"/>
</dbReference>
<dbReference type="Pfam" id="PF17919">
    <property type="entry name" value="RT_RNaseH_2"/>
    <property type="match status" value="1"/>
</dbReference>
<dbReference type="InterPro" id="IPR001584">
    <property type="entry name" value="Integrase_cat-core"/>
</dbReference>
<feature type="domain" description="Peptidase A2" evidence="13">
    <location>
        <begin position="46"/>
        <end position="120"/>
    </location>
</feature>
<keyword evidence="6" id="KW-0255">Endonuclease</keyword>
<evidence type="ECO:0000256" key="9">
    <source>
        <dbReference type="ARBA" id="ARBA00022884"/>
    </source>
</evidence>
<organism evidence="16 17">
    <name type="scientific">Hypothenemus hampei</name>
    <name type="common">Coffee berry borer</name>
    <dbReference type="NCBI Taxonomy" id="57062"/>
    <lineage>
        <taxon>Eukaryota</taxon>
        <taxon>Metazoa</taxon>
        <taxon>Ecdysozoa</taxon>
        <taxon>Arthropoda</taxon>
        <taxon>Hexapoda</taxon>
        <taxon>Insecta</taxon>
        <taxon>Pterygota</taxon>
        <taxon>Neoptera</taxon>
        <taxon>Endopterygota</taxon>
        <taxon>Coleoptera</taxon>
        <taxon>Polyphaga</taxon>
        <taxon>Cucujiformia</taxon>
        <taxon>Curculionidae</taxon>
        <taxon>Scolytinae</taxon>
        <taxon>Hypothenemus</taxon>
    </lineage>
</organism>
<dbReference type="InterPro" id="IPR001969">
    <property type="entry name" value="Aspartic_peptidase_AS"/>
</dbReference>
<dbReference type="PROSITE" id="PS50994">
    <property type="entry name" value="INTEGRASE"/>
    <property type="match status" value="1"/>
</dbReference>
<dbReference type="GO" id="GO:0004519">
    <property type="term" value="F:endonuclease activity"/>
    <property type="evidence" value="ECO:0007669"/>
    <property type="project" value="UniProtKB-KW"/>
</dbReference>
<dbReference type="PROSITE" id="PS00141">
    <property type="entry name" value="ASP_PROTEASE"/>
    <property type="match status" value="1"/>
</dbReference>
<dbReference type="Gene3D" id="1.10.340.70">
    <property type="match status" value="1"/>
</dbReference>
<dbReference type="FunFam" id="3.30.420.10:FF:000032">
    <property type="entry name" value="Retrovirus-related Pol polyprotein from transposon 297-like Protein"/>
    <property type="match status" value="1"/>
</dbReference>
<dbReference type="InterPro" id="IPR043128">
    <property type="entry name" value="Rev_trsase/Diguanyl_cyclase"/>
</dbReference>
<evidence type="ECO:0000256" key="5">
    <source>
        <dbReference type="ARBA" id="ARBA00022722"/>
    </source>
</evidence>
<dbReference type="GO" id="GO:0003964">
    <property type="term" value="F:RNA-directed DNA polymerase activity"/>
    <property type="evidence" value="ECO:0007669"/>
    <property type="project" value="UniProtKB-KW"/>
</dbReference>
<dbReference type="InterPro" id="IPR012337">
    <property type="entry name" value="RNaseH-like_sf"/>
</dbReference>